<accession>A0A6J4KY13</accession>
<protein>
    <submittedName>
        <fullName evidence="2">Uncharacterized protein</fullName>
    </submittedName>
</protein>
<feature type="non-terminal residue" evidence="2">
    <location>
        <position position="268"/>
    </location>
</feature>
<evidence type="ECO:0000256" key="1">
    <source>
        <dbReference type="SAM" id="MobiDB-lite"/>
    </source>
</evidence>
<feature type="compositionally biased region" description="Basic residues" evidence="1">
    <location>
        <begin position="69"/>
        <end position="84"/>
    </location>
</feature>
<feature type="compositionally biased region" description="Basic and acidic residues" evidence="1">
    <location>
        <begin position="1"/>
        <end position="20"/>
    </location>
</feature>
<feature type="region of interest" description="Disordered" evidence="1">
    <location>
        <begin position="1"/>
        <end position="244"/>
    </location>
</feature>
<name>A0A6J4KY13_9ACTN</name>
<feature type="compositionally biased region" description="Basic and acidic residues" evidence="1">
    <location>
        <begin position="219"/>
        <end position="230"/>
    </location>
</feature>
<organism evidence="2">
    <name type="scientific">uncultured Nocardioidaceae bacterium</name>
    <dbReference type="NCBI Taxonomy" id="253824"/>
    <lineage>
        <taxon>Bacteria</taxon>
        <taxon>Bacillati</taxon>
        <taxon>Actinomycetota</taxon>
        <taxon>Actinomycetes</taxon>
        <taxon>Propionibacteriales</taxon>
        <taxon>Nocardioidaceae</taxon>
        <taxon>environmental samples</taxon>
    </lineage>
</organism>
<dbReference type="EMBL" id="CADCUF010000026">
    <property type="protein sequence ID" value="CAA9318353.1"/>
    <property type="molecule type" value="Genomic_DNA"/>
</dbReference>
<gene>
    <name evidence="2" type="ORF">AVDCRST_MAG24-215</name>
</gene>
<evidence type="ECO:0000313" key="2">
    <source>
        <dbReference type="EMBL" id="CAA9318353.1"/>
    </source>
</evidence>
<feature type="non-terminal residue" evidence="2">
    <location>
        <position position="1"/>
    </location>
</feature>
<feature type="compositionally biased region" description="Basic residues" evidence="1">
    <location>
        <begin position="195"/>
        <end position="215"/>
    </location>
</feature>
<dbReference type="AlphaFoldDB" id="A0A6J4KY13"/>
<feature type="compositionally biased region" description="Basic residues" evidence="1">
    <location>
        <begin position="21"/>
        <end position="43"/>
    </location>
</feature>
<proteinExistence type="predicted"/>
<reference evidence="2" key="1">
    <citation type="submission" date="2020-02" db="EMBL/GenBank/DDBJ databases">
        <authorList>
            <person name="Meier V. D."/>
        </authorList>
    </citation>
    <scope>NUCLEOTIDE SEQUENCE</scope>
    <source>
        <strain evidence="2">AVDCRST_MAG24</strain>
    </source>
</reference>
<feature type="compositionally biased region" description="Basic and acidic residues" evidence="1">
    <location>
        <begin position="177"/>
        <end position="193"/>
    </location>
</feature>
<feature type="compositionally biased region" description="Basic residues" evidence="1">
    <location>
        <begin position="131"/>
        <end position="141"/>
    </location>
</feature>
<feature type="compositionally biased region" description="Basic residues" evidence="1">
    <location>
        <begin position="92"/>
        <end position="101"/>
    </location>
</feature>
<sequence length="268" mass="30363">EARDPDPPSPRRDDGGEVRRRGPNRLRRRRGQRRSLLRPRPGVRRGQGGQRGVRRAGRCDLHPLDPRPPRARPQRARVALRRPGRSAPDGRRPRRGRRHLRPGPAADRVLRADRPGADGLGRRAAPLVGRRPSRGQIRRLPRAAQPLRGALPAPGRAGGRARRAGRVAAGDGSGRPLPHEHRGGRPGRGDPVGRRSPRPRPHRRQQPAAARRRLPRFPDALRRHEGDRLRRLGQHRVHGPRWPERRRWPRGHADRLSRVHPQAMGRCL</sequence>
<feature type="compositionally biased region" description="Basic and acidic residues" evidence="1">
    <location>
        <begin position="57"/>
        <end position="68"/>
    </location>
</feature>
<feature type="compositionally biased region" description="Low complexity" evidence="1">
    <location>
        <begin position="166"/>
        <end position="176"/>
    </location>
</feature>